<dbReference type="AlphaFoldDB" id="A0AAD5X102"/>
<dbReference type="Proteomes" id="UP001212841">
    <property type="component" value="Unassembled WGS sequence"/>
</dbReference>
<dbReference type="EMBL" id="JADGJD010001209">
    <property type="protein sequence ID" value="KAJ3045821.1"/>
    <property type="molecule type" value="Genomic_DNA"/>
</dbReference>
<evidence type="ECO:0008006" key="3">
    <source>
        <dbReference type="Google" id="ProtNLM"/>
    </source>
</evidence>
<accession>A0AAD5X102</accession>
<reference evidence="1" key="1">
    <citation type="submission" date="2020-05" db="EMBL/GenBank/DDBJ databases">
        <title>Phylogenomic resolution of chytrid fungi.</title>
        <authorList>
            <person name="Stajich J.E."/>
            <person name="Amses K."/>
            <person name="Simmons R."/>
            <person name="Seto K."/>
            <person name="Myers J."/>
            <person name="Bonds A."/>
            <person name="Quandt C.A."/>
            <person name="Barry K."/>
            <person name="Liu P."/>
            <person name="Grigoriev I."/>
            <person name="Longcore J.E."/>
            <person name="James T.Y."/>
        </authorList>
    </citation>
    <scope>NUCLEOTIDE SEQUENCE</scope>
    <source>
        <strain evidence="1">JEL0318</strain>
    </source>
</reference>
<organism evidence="1 2">
    <name type="scientific">Rhizophlyctis rosea</name>
    <dbReference type="NCBI Taxonomy" id="64517"/>
    <lineage>
        <taxon>Eukaryota</taxon>
        <taxon>Fungi</taxon>
        <taxon>Fungi incertae sedis</taxon>
        <taxon>Chytridiomycota</taxon>
        <taxon>Chytridiomycota incertae sedis</taxon>
        <taxon>Chytridiomycetes</taxon>
        <taxon>Rhizophlyctidales</taxon>
        <taxon>Rhizophlyctidaceae</taxon>
        <taxon>Rhizophlyctis</taxon>
    </lineage>
</organism>
<dbReference type="SUPFAM" id="SSF48403">
    <property type="entry name" value="Ankyrin repeat"/>
    <property type="match status" value="1"/>
</dbReference>
<name>A0AAD5X102_9FUNG</name>
<evidence type="ECO:0000313" key="2">
    <source>
        <dbReference type="Proteomes" id="UP001212841"/>
    </source>
</evidence>
<protein>
    <recommendedName>
        <fullName evidence="3">F-box domain-containing protein</fullName>
    </recommendedName>
</protein>
<gene>
    <name evidence="1" type="ORF">HK097_001092</name>
</gene>
<dbReference type="CDD" id="cd09917">
    <property type="entry name" value="F-box_SF"/>
    <property type="match status" value="1"/>
</dbReference>
<sequence length="338" mass="38415">MPLTSHQVRTASSRTASSNSPALLLPAEIIHRIAYRCNYRTVCRFRSTCYWLRQWCKEADLRQYLLGRRRTYVWAAYKGRVDVLQRIDDDDQGEFWYCGGEFGREEVALGLGIVMRHKNVVNYAPTKSPKPLPIRPIFHYPNLRSAIIVEPYVHRALKLHKNLHVTPYVATLLADDAPIYQALMHHGVAINLGAGEWRKAIQFGSKTICLHLIDQNWNLLVPAINEAIQTNELDILRAIVHFAPTLPNYHQRIPQQALEFSAELGSLDCLDFFLSVGIRERNALLEGWEKGRAMCLAAANNQLQCCSKLAESEGDIYYAFVAAVTIENITTALENLIK</sequence>
<keyword evidence="2" id="KW-1185">Reference proteome</keyword>
<dbReference type="InterPro" id="IPR036770">
    <property type="entry name" value="Ankyrin_rpt-contain_sf"/>
</dbReference>
<comment type="caution">
    <text evidence="1">The sequence shown here is derived from an EMBL/GenBank/DDBJ whole genome shotgun (WGS) entry which is preliminary data.</text>
</comment>
<proteinExistence type="predicted"/>
<evidence type="ECO:0000313" key="1">
    <source>
        <dbReference type="EMBL" id="KAJ3045821.1"/>
    </source>
</evidence>